<dbReference type="AlphaFoldDB" id="A0A919MPQ1"/>
<reference evidence="1" key="1">
    <citation type="submission" date="2021-01" db="EMBL/GenBank/DDBJ databases">
        <title>Whole genome shotgun sequence of Actinoplanes nipponensis NBRC 14063.</title>
        <authorList>
            <person name="Komaki H."/>
            <person name="Tamura T."/>
        </authorList>
    </citation>
    <scope>NUCLEOTIDE SEQUENCE</scope>
    <source>
        <strain evidence="1">NBRC 14063</strain>
    </source>
</reference>
<protein>
    <recommendedName>
        <fullName evidence="3">IrrE N-terminal-like domain-containing protein</fullName>
    </recommendedName>
</protein>
<sequence>MSRLRRRCERRLENIPIPNPFDLDTFCAVMAAHRGRPLTLQPMPGLSAGAPCGLWISVPDADYVFYDPGTSRLHAEHIVLHELSHMLSGHTTGLNADLQAGPAADGGVIGRLVPDLDPTTIETILGRTSYTTAQEREAEILASLIRARSGRRPAAGRLSHAGLPGDTLGRVADVLKFPS</sequence>
<comment type="caution">
    <text evidence="1">The sequence shown here is derived from an EMBL/GenBank/DDBJ whole genome shotgun (WGS) entry which is preliminary data.</text>
</comment>
<evidence type="ECO:0008006" key="3">
    <source>
        <dbReference type="Google" id="ProtNLM"/>
    </source>
</evidence>
<organism evidence="1 2">
    <name type="scientific">Actinoplanes nipponensis</name>
    <dbReference type="NCBI Taxonomy" id="135950"/>
    <lineage>
        <taxon>Bacteria</taxon>
        <taxon>Bacillati</taxon>
        <taxon>Actinomycetota</taxon>
        <taxon>Actinomycetes</taxon>
        <taxon>Micromonosporales</taxon>
        <taxon>Micromonosporaceae</taxon>
        <taxon>Actinoplanes</taxon>
    </lineage>
</organism>
<dbReference type="EMBL" id="BOMQ01000075">
    <property type="protein sequence ID" value="GIE52836.1"/>
    <property type="molecule type" value="Genomic_DNA"/>
</dbReference>
<gene>
    <name evidence="1" type="ORF">Ani05nite_63700</name>
</gene>
<name>A0A919MPQ1_9ACTN</name>
<keyword evidence="2" id="KW-1185">Reference proteome</keyword>
<evidence type="ECO:0000313" key="2">
    <source>
        <dbReference type="Proteomes" id="UP000647172"/>
    </source>
</evidence>
<proteinExistence type="predicted"/>
<evidence type="ECO:0000313" key="1">
    <source>
        <dbReference type="EMBL" id="GIE52836.1"/>
    </source>
</evidence>
<accession>A0A919MPQ1</accession>
<dbReference type="Proteomes" id="UP000647172">
    <property type="component" value="Unassembled WGS sequence"/>
</dbReference>